<name>A0A482PUS4_CITRO</name>
<sequence length="156" mass="17421">MQTFSETDLRDAQALLPDSVQQLISVIGFPALTRLIRSFGGVTLSGKTGAHAGRTGGVHALLHDVLTEDEINKLIRFLGGAPFYIPRCDHALRALRNTRFMADLQQHVKDGCSHRQALALLCPRYGISDRYAWQLIHRRQKQTSLKSPTQVVMPFT</sequence>
<protein>
    <submittedName>
        <fullName evidence="2">Mor transcription activator family protein</fullName>
    </submittedName>
</protein>
<dbReference type="InterPro" id="IPR009057">
    <property type="entry name" value="Homeodomain-like_sf"/>
</dbReference>
<proteinExistence type="predicted"/>
<organism evidence="2">
    <name type="scientific">Citrobacter rodentium</name>
    <dbReference type="NCBI Taxonomy" id="67825"/>
    <lineage>
        <taxon>Bacteria</taxon>
        <taxon>Pseudomonadati</taxon>
        <taxon>Pseudomonadota</taxon>
        <taxon>Gammaproteobacteria</taxon>
        <taxon>Enterobacterales</taxon>
        <taxon>Enterobacteriaceae</taxon>
        <taxon>Citrobacter</taxon>
    </lineage>
</organism>
<gene>
    <name evidence="2" type="ORF">E2R62_23645</name>
</gene>
<dbReference type="InterPro" id="IPR014875">
    <property type="entry name" value="Mor_transcription_activator"/>
</dbReference>
<evidence type="ECO:0000259" key="1">
    <source>
        <dbReference type="Pfam" id="PF08765"/>
    </source>
</evidence>
<dbReference type="Pfam" id="PF08765">
    <property type="entry name" value="Mor"/>
    <property type="match status" value="1"/>
</dbReference>
<dbReference type="EMBL" id="CP038008">
    <property type="protein sequence ID" value="QBY31516.1"/>
    <property type="molecule type" value="Genomic_DNA"/>
</dbReference>
<dbReference type="AlphaFoldDB" id="A0A482PUS4"/>
<reference evidence="2" key="1">
    <citation type="submission" date="2019-03" db="EMBL/GenBank/DDBJ databases">
        <title>Complete genome sequence of enteropathogenic Citrobacter rodentium strain DBS100.</title>
        <authorList>
            <person name="Popov G."/>
            <person name="Fiebig A."/>
            <person name="Shideler S."/>
            <person name="Coombes B."/>
            <person name="Savchenko A."/>
        </authorList>
    </citation>
    <scope>NUCLEOTIDE SEQUENCE</scope>
    <source>
        <strain evidence="2">DBS100</strain>
    </source>
</reference>
<dbReference type="SUPFAM" id="SSF46689">
    <property type="entry name" value="Homeodomain-like"/>
    <property type="match status" value="1"/>
</dbReference>
<accession>A0A482PUS4</accession>
<feature type="domain" description="Mor transcription activator" evidence="1">
    <location>
        <begin position="62"/>
        <end position="143"/>
    </location>
</feature>
<evidence type="ECO:0000313" key="2">
    <source>
        <dbReference type="EMBL" id="QBY31516.1"/>
    </source>
</evidence>
<dbReference type="RefSeq" id="WP_024132489.1">
    <property type="nucleotide sequence ID" value="NZ_CAJTBI010000081.1"/>
</dbReference>